<dbReference type="InterPro" id="IPR033786">
    <property type="entry name" value="TTHB210-like"/>
</dbReference>
<sequence>MKPLLLRQLSIALIGSLLLSSCQKEDINNQALTEADENLLHSWRGYVHTYNGPAVPLGNGFARSWYKVGKKGLPLEIGIEISAATLGGLSNGNSNPIPEHETIVLPLPARALQTTRFRHIGLNWNPNGHPPPGIFDPAHFDFHFYLISNQERLAIPAYSVNPDGFNNMPTGDYLPVGFGSPPGPAGAEPAMGRHLLQPHVFAPGFQFVKEMIYGSFNGKLIFVEPMITLDHLLSGAASTNPYGQPKFYSEPGFYPTVYKIWRDQKCGNHFISLSEFRWFGENCQNGAPREN</sequence>
<comment type="caution">
    <text evidence="1">The sequence shown here is derived from an EMBL/GenBank/DDBJ whole genome shotgun (WGS) entry which is preliminary data.</text>
</comment>
<dbReference type="CDD" id="cd11669">
    <property type="entry name" value="TTHB210-like"/>
    <property type="match status" value="1"/>
</dbReference>
<evidence type="ECO:0000313" key="1">
    <source>
        <dbReference type="EMBL" id="MBC6492979.1"/>
    </source>
</evidence>
<keyword evidence="2" id="KW-1185">Reference proteome</keyword>
<reference evidence="1 2" key="1">
    <citation type="submission" date="2016-07" db="EMBL/GenBank/DDBJ databases">
        <title>Genome analysis of Flavihumibacter stibioxidans YS-17.</title>
        <authorList>
            <person name="Shi K."/>
            <person name="Han Y."/>
            <person name="Wang G."/>
        </authorList>
    </citation>
    <scope>NUCLEOTIDE SEQUENCE [LARGE SCALE GENOMIC DNA]</scope>
    <source>
        <strain evidence="1 2">YS-17</strain>
    </source>
</reference>
<dbReference type="PROSITE" id="PS51257">
    <property type="entry name" value="PROKAR_LIPOPROTEIN"/>
    <property type="match status" value="1"/>
</dbReference>
<dbReference type="EMBL" id="MBUA01000030">
    <property type="protein sequence ID" value="MBC6492979.1"/>
    <property type="molecule type" value="Genomic_DNA"/>
</dbReference>
<dbReference type="RefSeq" id="WP_187258298.1">
    <property type="nucleotide sequence ID" value="NZ_JBHULF010000005.1"/>
</dbReference>
<name>A0ABR7MD87_9BACT</name>
<evidence type="ECO:0008006" key="3">
    <source>
        <dbReference type="Google" id="ProtNLM"/>
    </source>
</evidence>
<accession>A0ABR7MD87</accession>
<gene>
    <name evidence="1" type="ORF">BC349_18135</name>
</gene>
<evidence type="ECO:0000313" key="2">
    <source>
        <dbReference type="Proteomes" id="UP000765802"/>
    </source>
</evidence>
<proteinExistence type="predicted"/>
<dbReference type="Proteomes" id="UP000765802">
    <property type="component" value="Unassembled WGS sequence"/>
</dbReference>
<protein>
    <recommendedName>
        <fullName evidence="3">DUF5602 domain-containing protein</fullName>
    </recommendedName>
</protein>
<organism evidence="1 2">
    <name type="scientific">Flavihumibacter stibioxidans</name>
    <dbReference type="NCBI Taxonomy" id="1834163"/>
    <lineage>
        <taxon>Bacteria</taxon>
        <taxon>Pseudomonadati</taxon>
        <taxon>Bacteroidota</taxon>
        <taxon>Chitinophagia</taxon>
        <taxon>Chitinophagales</taxon>
        <taxon>Chitinophagaceae</taxon>
        <taxon>Flavihumibacter</taxon>
    </lineage>
</organism>